<dbReference type="Proteomes" id="UP000251558">
    <property type="component" value="Unassembled WGS sequence"/>
</dbReference>
<reference evidence="1 2" key="1">
    <citation type="submission" date="2018-07" db="EMBL/GenBank/DDBJ databases">
        <title>Diversity of Mesorhizobium strains in Brazil.</title>
        <authorList>
            <person name="Helene L.C.F."/>
            <person name="Dall'Agnol R."/>
            <person name="Delamuta J.R.M."/>
            <person name="Hungria M."/>
        </authorList>
    </citation>
    <scope>NUCLEOTIDE SEQUENCE [LARGE SCALE GENOMIC DNA]</scope>
    <source>
        <strain evidence="1 2">AC99b</strain>
    </source>
</reference>
<protein>
    <submittedName>
        <fullName evidence="1">Uncharacterized protein</fullName>
    </submittedName>
</protein>
<proteinExistence type="predicted"/>
<comment type="caution">
    <text evidence="1">The sequence shown here is derived from an EMBL/GenBank/DDBJ whole genome shotgun (WGS) entry which is preliminary data.</text>
</comment>
<dbReference type="RefSeq" id="WP_112101368.1">
    <property type="nucleotide sequence ID" value="NZ_QMBP01000025.1"/>
</dbReference>
<gene>
    <name evidence="1" type="ORF">DPM33_32080</name>
</gene>
<evidence type="ECO:0000313" key="2">
    <source>
        <dbReference type="Proteomes" id="UP000251558"/>
    </source>
</evidence>
<name>A0A330H6V1_9HYPH</name>
<keyword evidence="2" id="KW-1185">Reference proteome</keyword>
<dbReference type="EMBL" id="QMBP01000025">
    <property type="protein sequence ID" value="RAZ84165.1"/>
    <property type="molecule type" value="Genomic_DNA"/>
</dbReference>
<evidence type="ECO:0000313" key="1">
    <source>
        <dbReference type="EMBL" id="RAZ84165.1"/>
    </source>
</evidence>
<accession>A0A330H6V1</accession>
<organism evidence="1 2">
    <name type="scientific">Mesorhizobium hawassense</name>
    <dbReference type="NCBI Taxonomy" id="1209954"/>
    <lineage>
        <taxon>Bacteria</taxon>
        <taxon>Pseudomonadati</taxon>
        <taxon>Pseudomonadota</taxon>
        <taxon>Alphaproteobacteria</taxon>
        <taxon>Hyphomicrobiales</taxon>
        <taxon>Phyllobacteriaceae</taxon>
        <taxon>Mesorhizobium</taxon>
    </lineage>
</organism>
<dbReference type="AlphaFoldDB" id="A0A330H6V1"/>
<sequence length="70" mass="7490">MAGLLYCGQPDWSLPIATNQRASRHVKPISIRPAYSAGTPLPASNTAQLLPGGSCTAMNLMRDPRPVKSR</sequence>